<feature type="domain" description="Outer membrane protein beta-barrel" evidence="4">
    <location>
        <begin position="480"/>
        <end position="700"/>
    </location>
</feature>
<organism evidence="5 6">
    <name type="scientific">Candidatus Moanibacter tarae</name>
    <dbReference type="NCBI Taxonomy" id="2200854"/>
    <lineage>
        <taxon>Bacteria</taxon>
        <taxon>Pseudomonadati</taxon>
        <taxon>Verrucomicrobiota</taxon>
        <taxon>Opitutia</taxon>
        <taxon>Puniceicoccales</taxon>
        <taxon>Puniceicoccales incertae sedis</taxon>
        <taxon>Candidatus Moanibacter</taxon>
    </lineage>
</organism>
<protein>
    <recommendedName>
        <fullName evidence="4">Outer membrane protein beta-barrel domain-containing protein</fullName>
    </recommendedName>
</protein>
<comment type="subcellular location">
    <subcellularLocation>
        <location evidence="1">Cell outer membrane</location>
    </subcellularLocation>
</comment>
<evidence type="ECO:0000313" key="6">
    <source>
        <dbReference type="Proteomes" id="UP000247465"/>
    </source>
</evidence>
<gene>
    <name evidence="5" type="ORF">DF168_01663</name>
</gene>
<dbReference type="GO" id="GO:0009279">
    <property type="term" value="C:cell outer membrane"/>
    <property type="evidence" value="ECO:0007669"/>
    <property type="project" value="UniProtKB-SubCell"/>
</dbReference>
<evidence type="ECO:0000256" key="2">
    <source>
        <dbReference type="ARBA" id="ARBA00023136"/>
    </source>
</evidence>
<name>A0A2Z4ADS7_9BACT</name>
<dbReference type="Proteomes" id="UP000247465">
    <property type="component" value="Chromosome"/>
</dbReference>
<evidence type="ECO:0000256" key="1">
    <source>
        <dbReference type="ARBA" id="ARBA00004442"/>
    </source>
</evidence>
<keyword evidence="3" id="KW-0998">Cell outer membrane</keyword>
<dbReference type="InterPro" id="IPR036942">
    <property type="entry name" value="Beta-barrel_TonB_sf"/>
</dbReference>
<dbReference type="EMBL" id="CP029803">
    <property type="protein sequence ID" value="AWT60449.1"/>
    <property type="molecule type" value="Genomic_DNA"/>
</dbReference>
<sequence length="817" mass="92963">MILQASFVFPLIQCLLFMLVVGGFKLTAQEPVAPEPIVDSPPVKKPSAIPQGSEALISKKNNVRGIQDSTVAEALGRRPDLKFSNVKIDGEDTRLSISDIPTEAVSDIDVLKSITPDLDANSRGGSVSLRSKPSFELETPVIKSSLGFRYTEIFDEINPRGSLTIGSALGKNRRLGARLTLKYQENAYGSDGIGMDWQEIEYSGQSSYVLKDHLLYTWKGNETEIGLSGNLDYKISDRFFIYLRGNWEEEDWVNNNPKIEYRFSSGEYTDIGNTEVTVSKGDVKRDLRGYENLSDESEIATGGFYEEGKLSFNYQISHRESHNIQPDFFTIDFIQENVDMGYYRLENSRIPRAFAADDQDIFDPTLFQFEDLNSQVDITNRSDFIASLNLKHTHRIGSKKGYFKSGFKFRERSRERITDDHVYDQFNGSFTLADVLSDFSRPSLLKGQFNLNTVPDLAKSRQFLANHLDQFVLNERRTRERADAATYDAGESIVAYYGMGTFHRKYLTFLAGLRVERTETNFTGNEVLISDSGEYLQTNPVSGSSGYTNTFPSLHLRMDRGKRLTFIGSWTKAIERPRFSSLTPYRRVDLEDRELYEGNPDLKPTLYSNLDLSLDYNLHDDDLLSLEFFYKTVDDVIFSRTSTLLSGTYAGFERSRDENSASGSLWGIELTWYQSLDSLPLLPKGLKLNTNYIYSNSEFEYPNRPEQPLSIANHPNQKLQLAITYDLGKFYAQLKIERQSNTVSRVGDVPEEDRFKEGITEVALNASCRLSERLRIVGGVRRLTDTPSEVVYEGNRDQLVRYRYPGQSANIGLKYEW</sequence>
<dbReference type="Gene3D" id="2.40.170.20">
    <property type="entry name" value="TonB-dependent receptor, beta-barrel domain"/>
    <property type="match status" value="1"/>
</dbReference>
<evidence type="ECO:0000256" key="3">
    <source>
        <dbReference type="ARBA" id="ARBA00023237"/>
    </source>
</evidence>
<dbReference type="SUPFAM" id="SSF56935">
    <property type="entry name" value="Porins"/>
    <property type="match status" value="1"/>
</dbReference>
<dbReference type="KEGG" id="mtar:DF168_01663"/>
<evidence type="ECO:0000259" key="4">
    <source>
        <dbReference type="Pfam" id="PF14905"/>
    </source>
</evidence>
<dbReference type="PANTHER" id="PTHR40980">
    <property type="entry name" value="PLUG DOMAIN-CONTAINING PROTEIN"/>
    <property type="match status" value="1"/>
</dbReference>
<evidence type="ECO:0000313" key="5">
    <source>
        <dbReference type="EMBL" id="AWT60449.1"/>
    </source>
</evidence>
<keyword evidence="2" id="KW-0472">Membrane</keyword>
<proteinExistence type="predicted"/>
<dbReference type="InterPro" id="IPR041700">
    <property type="entry name" value="OMP_b-brl_3"/>
</dbReference>
<dbReference type="AlphaFoldDB" id="A0A2Z4ADS7"/>
<reference evidence="5 6" key="1">
    <citation type="submission" date="2018-06" db="EMBL/GenBank/DDBJ databases">
        <title>Draft Genome Sequence of a Novel Marine Bacterium Related to the Verrucomicrobia.</title>
        <authorList>
            <person name="Vosseberg J."/>
            <person name="Martijn J."/>
            <person name="Ettema T.J.G."/>
        </authorList>
    </citation>
    <scope>NUCLEOTIDE SEQUENCE [LARGE SCALE GENOMIC DNA]</scope>
    <source>
        <strain evidence="5">TARA_B100001123</strain>
    </source>
</reference>
<dbReference type="PANTHER" id="PTHR40980:SF4">
    <property type="entry name" value="TONB-DEPENDENT RECEPTOR-LIKE BETA-BARREL DOMAIN-CONTAINING PROTEIN"/>
    <property type="match status" value="1"/>
</dbReference>
<accession>A0A2Z4ADS7</accession>
<dbReference type="Pfam" id="PF14905">
    <property type="entry name" value="OMP_b-brl_3"/>
    <property type="match status" value="1"/>
</dbReference>